<sequence length="44" mass="4741">MLGSLFLAFVASPLPLLWTLGPVCCSIYFRLFVWPGSCSCSSGI</sequence>
<proteinExistence type="predicted"/>
<gene>
    <name evidence="1" type="ORF">SEVIR_7G255250v2</name>
</gene>
<dbReference type="Gramene" id="TKW06681">
    <property type="protein sequence ID" value="TKW06681"/>
    <property type="gene ID" value="SEVIR_7G255250v2"/>
</dbReference>
<name>A0A4U6TV51_SETVI</name>
<evidence type="ECO:0000313" key="2">
    <source>
        <dbReference type="Proteomes" id="UP000298652"/>
    </source>
</evidence>
<evidence type="ECO:0000313" key="1">
    <source>
        <dbReference type="EMBL" id="TKW06681.1"/>
    </source>
</evidence>
<protein>
    <submittedName>
        <fullName evidence="1">Uncharacterized protein</fullName>
    </submittedName>
</protein>
<reference evidence="1" key="1">
    <citation type="submission" date="2019-03" db="EMBL/GenBank/DDBJ databases">
        <title>WGS assembly of Setaria viridis.</title>
        <authorList>
            <person name="Huang P."/>
            <person name="Jenkins J."/>
            <person name="Grimwood J."/>
            <person name="Barry K."/>
            <person name="Healey A."/>
            <person name="Mamidi S."/>
            <person name="Sreedasyam A."/>
            <person name="Shu S."/>
            <person name="Feldman M."/>
            <person name="Wu J."/>
            <person name="Yu Y."/>
            <person name="Chen C."/>
            <person name="Johnson J."/>
            <person name="Rokhsar D."/>
            <person name="Baxter I."/>
            <person name="Schmutz J."/>
            <person name="Brutnell T."/>
            <person name="Kellogg E."/>
        </authorList>
    </citation>
    <scope>NUCLEOTIDE SEQUENCE [LARGE SCALE GENOMIC DNA]</scope>
</reference>
<organism evidence="1 2">
    <name type="scientific">Setaria viridis</name>
    <name type="common">Green bristlegrass</name>
    <name type="synonym">Setaria italica subsp. viridis</name>
    <dbReference type="NCBI Taxonomy" id="4556"/>
    <lineage>
        <taxon>Eukaryota</taxon>
        <taxon>Viridiplantae</taxon>
        <taxon>Streptophyta</taxon>
        <taxon>Embryophyta</taxon>
        <taxon>Tracheophyta</taxon>
        <taxon>Spermatophyta</taxon>
        <taxon>Magnoliopsida</taxon>
        <taxon>Liliopsida</taxon>
        <taxon>Poales</taxon>
        <taxon>Poaceae</taxon>
        <taxon>PACMAD clade</taxon>
        <taxon>Panicoideae</taxon>
        <taxon>Panicodae</taxon>
        <taxon>Paniceae</taxon>
        <taxon>Cenchrinae</taxon>
        <taxon>Setaria</taxon>
    </lineage>
</organism>
<dbReference type="EMBL" id="CM016558">
    <property type="protein sequence ID" value="TKW06681.1"/>
    <property type="molecule type" value="Genomic_DNA"/>
</dbReference>
<keyword evidence="2" id="KW-1185">Reference proteome</keyword>
<accession>A0A4U6TV51</accession>
<dbReference type="AlphaFoldDB" id="A0A4U6TV51"/>
<dbReference type="Proteomes" id="UP000298652">
    <property type="component" value="Chromosome 7"/>
</dbReference>